<dbReference type="Proteomes" id="UP000789860">
    <property type="component" value="Unassembled WGS sequence"/>
</dbReference>
<dbReference type="EMBL" id="CAJVPM010000388">
    <property type="protein sequence ID" value="CAG8443182.1"/>
    <property type="molecule type" value="Genomic_DNA"/>
</dbReference>
<name>A0ACA9JZB2_9GLOM</name>
<reference evidence="1" key="1">
    <citation type="submission" date="2021-06" db="EMBL/GenBank/DDBJ databases">
        <authorList>
            <person name="Kallberg Y."/>
            <person name="Tangrot J."/>
            <person name="Rosling A."/>
        </authorList>
    </citation>
    <scope>NUCLEOTIDE SEQUENCE</scope>
    <source>
        <strain evidence="1">AU212A</strain>
    </source>
</reference>
<evidence type="ECO:0000313" key="1">
    <source>
        <dbReference type="EMBL" id="CAG8443182.1"/>
    </source>
</evidence>
<gene>
    <name evidence="1" type="ORF">SCALOS_LOCUS761</name>
</gene>
<proteinExistence type="predicted"/>
<accession>A0ACA9JZB2</accession>
<evidence type="ECO:0000313" key="2">
    <source>
        <dbReference type="Proteomes" id="UP000789860"/>
    </source>
</evidence>
<sequence>MEVSEPNIEGRKSPLKRTRSPVSRIKDSINYYLFPNSGKDSTQLVELTVSEQESKIDQLRTYLEELGHPLETLQLENLLVRNSWNVMEVADYCKDLVEAEEGLVLDIQKDVIMLGSENDRFTSCYIDSLMFAMFARTRAFDGMLFIQQEGRNVRSLQTHLRLFVNRLRTGKHINAHMVKQLRESMFDCGWIGKDESENPTQEDASELFLFLSCLYELPYLPLEIHLFHGGSKDPNDERVITERLIQVAIPGDPHDETPVSLEEVLVTHFHDSVVSGIKRFSVDDSEQTEIPVSAWQVLKLLPFYSASNEQGEKTNAVESHFPANNLILPLVLKRYGYNDQMQSFRIKKKIYIPASINFNPFISPDAADDQCHCGVDTQYRLKLRSVVCHYGETPTSGHYKGYALDDEQGQWYRLDDLDVKEFNTLQDMTLLFSDFSRHGYLLFYELQRFHPGIVEEELAIEHDYYVAQNLQLVEFLDEINVKSFMNKPRKALILIIPFLLLCDYLLINYAVVLKELFIKAALSIPTFFRFFFLYSPSAELFLCFRFFSES</sequence>
<protein>
    <submittedName>
        <fullName evidence="1">8771_t:CDS:1</fullName>
    </submittedName>
</protein>
<keyword evidence="2" id="KW-1185">Reference proteome</keyword>
<comment type="caution">
    <text evidence="1">The sequence shown here is derived from an EMBL/GenBank/DDBJ whole genome shotgun (WGS) entry which is preliminary data.</text>
</comment>
<organism evidence="1 2">
    <name type="scientific">Scutellospora calospora</name>
    <dbReference type="NCBI Taxonomy" id="85575"/>
    <lineage>
        <taxon>Eukaryota</taxon>
        <taxon>Fungi</taxon>
        <taxon>Fungi incertae sedis</taxon>
        <taxon>Mucoromycota</taxon>
        <taxon>Glomeromycotina</taxon>
        <taxon>Glomeromycetes</taxon>
        <taxon>Diversisporales</taxon>
        <taxon>Gigasporaceae</taxon>
        <taxon>Scutellospora</taxon>
    </lineage>
</organism>